<keyword evidence="1" id="KW-1133">Transmembrane helix</keyword>
<keyword evidence="1" id="KW-0812">Transmembrane</keyword>
<organism evidence="2">
    <name type="scientific">marine metagenome</name>
    <dbReference type="NCBI Taxonomy" id="408172"/>
    <lineage>
        <taxon>unclassified sequences</taxon>
        <taxon>metagenomes</taxon>
        <taxon>ecological metagenomes</taxon>
    </lineage>
</organism>
<accession>A0A381WJ99</accession>
<feature type="transmembrane region" description="Helical" evidence="1">
    <location>
        <begin position="140"/>
        <end position="161"/>
    </location>
</feature>
<protein>
    <recommendedName>
        <fullName evidence="3">Rod shape-determining protein MreD</fullName>
    </recommendedName>
</protein>
<feature type="transmembrane region" description="Helical" evidence="1">
    <location>
        <begin position="101"/>
        <end position="120"/>
    </location>
</feature>
<feature type="transmembrane region" description="Helical" evidence="1">
    <location>
        <begin position="6"/>
        <end position="24"/>
    </location>
</feature>
<reference evidence="2" key="1">
    <citation type="submission" date="2018-05" db="EMBL/GenBank/DDBJ databases">
        <authorList>
            <person name="Lanie J.A."/>
            <person name="Ng W.-L."/>
            <person name="Kazmierczak K.M."/>
            <person name="Andrzejewski T.M."/>
            <person name="Davidsen T.M."/>
            <person name="Wayne K.J."/>
            <person name="Tettelin H."/>
            <person name="Glass J.I."/>
            <person name="Rusch D."/>
            <person name="Podicherti R."/>
            <person name="Tsui H.-C.T."/>
            <person name="Winkler M.E."/>
        </authorList>
    </citation>
    <scope>NUCLEOTIDE SEQUENCE</scope>
</reference>
<dbReference type="EMBL" id="UINC01011985">
    <property type="protein sequence ID" value="SVA52580.1"/>
    <property type="molecule type" value="Genomic_DNA"/>
</dbReference>
<evidence type="ECO:0000256" key="1">
    <source>
        <dbReference type="SAM" id="Phobius"/>
    </source>
</evidence>
<dbReference type="AlphaFoldDB" id="A0A381WJ99"/>
<gene>
    <name evidence="2" type="ORF">METZ01_LOCUS105434</name>
</gene>
<dbReference type="InterPro" id="IPR046487">
    <property type="entry name" value="DUF6580"/>
</dbReference>
<name>A0A381WJ99_9ZZZZ</name>
<dbReference type="Pfam" id="PF20221">
    <property type="entry name" value="DUF6580"/>
    <property type="match status" value="1"/>
</dbReference>
<evidence type="ECO:0008006" key="3">
    <source>
        <dbReference type="Google" id="ProtNLM"/>
    </source>
</evidence>
<keyword evidence="1" id="KW-0472">Membrane</keyword>
<proteinExistence type="predicted"/>
<evidence type="ECO:0000313" key="2">
    <source>
        <dbReference type="EMBL" id="SVA52580.1"/>
    </source>
</evidence>
<feature type="transmembrane region" description="Helical" evidence="1">
    <location>
        <begin position="66"/>
        <end position="89"/>
    </location>
</feature>
<sequence>MKNTNIKFYSALIIIFILAFSRIIPHPPNFTPILGMAVFAGTVFDKKVFSFLIPLLAMILSDLFLGLHSGIFIVYLAICLNVVIGIYLINKIRYSKILGSLIAGSLVFFIVTNFAVWLYSGMYSYNFDGLLSCYVMALPFFQNTIISSILYGSGAFFFFELSNKYLVFSSKNY</sequence>